<accession>A0ABU6TQ16</accession>
<protein>
    <submittedName>
        <fullName evidence="1">Uncharacterized protein</fullName>
    </submittedName>
</protein>
<name>A0ABU6TQ16_9FABA</name>
<sequence length="68" mass="8093">MSYRSCKLIGFDHHALHMLDHHLKHEFQKHARIEGDGTSFEWPQTARQSELWVKSYRDRKSPMNSGEL</sequence>
<evidence type="ECO:0000313" key="1">
    <source>
        <dbReference type="EMBL" id="MED6150892.1"/>
    </source>
</evidence>
<reference evidence="1 2" key="1">
    <citation type="journal article" date="2023" name="Plants (Basel)">
        <title>Bridging the Gap: Combining Genomics and Transcriptomics Approaches to Understand Stylosanthes scabra, an Orphan Legume from the Brazilian Caatinga.</title>
        <authorList>
            <person name="Ferreira-Neto J.R.C."/>
            <person name="da Silva M.D."/>
            <person name="Binneck E."/>
            <person name="de Melo N.F."/>
            <person name="da Silva R.H."/>
            <person name="de Melo A.L.T.M."/>
            <person name="Pandolfi V."/>
            <person name="Bustamante F.O."/>
            <person name="Brasileiro-Vidal A.C."/>
            <person name="Benko-Iseppon A.M."/>
        </authorList>
    </citation>
    <scope>NUCLEOTIDE SEQUENCE [LARGE SCALE GENOMIC DNA]</scope>
    <source>
        <tissue evidence="1">Leaves</tissue>
    </source>
</reference>
<comment type="caution">
    <text evidence="1">The sequence shown here is derived from an EMBL/GenBank/DDBJ whole genome shotgun (WGS) entry which is preliminary data.</text>
</comment>
<gene>
    <name evidence="1" type="ORF">PIB30_077017</name>
</gene>
<proteinExistence type="predicted"/>
<evidence type="ECO:0000313" key="2">
    <source>
        <dbReference type="Proteomes" id="UP001341840"/>
    </source>
</evidence>
<organism evidence="1 2">
    <name type="scientific">Stylosanthes scabra</name>
    <dbReference type="NCBI Taxonomy" id="79078"/>
    <lineage>
        <taxon>Eukaryota</taxon>
        <taxon>Viridiplantae</taxon>
        <taxon>Streptophyta</taxon>
        <taxon>Embryophyta</taxon>
        <taxon>Tracheophyta</taxon>
        <taxon>Spermatophyta</taxon>
        <taxon>Magnoliopsida</taxon>
        <taxon>eudicotyledons</taxon>
        <taxon>Gunneridae</taxon>
        <taxon>Pentapetalae</taxon>
        <taxon>rosids</taxon>
        <taxon>fabids</taxon>
        <taxon>Fabales</taxon>
        <taxon>Fabaceae</taxon>
        <taxon>Papilionoideae</taxon>
        <taxon>50 kb inversion clade</taxon>
        <taxon>dalbergioids sensu lato</taxon>
        <taxon>Dalbergieae</taxon>
        <taxon>Pterocarpus clade</taxon>
        <taxon>Stylosanthes</taxon>
    </lineage>
</organism>
<keyword evidence="2" id="KW-1185">Reference proteome</keyword>
<dbReference type="Proteomes" id="UP001341840">
    <property type="component" value="Unassembled WGS sequence"/>
</dbReference>
<dbReference type="EMBL" id="JASCZI010091645">
    <property type="protein sequence ID" value="MED6150892.1"/>
    <property type="molecule type" value="Genomic_DNA"/>
</dbReference>
<feature type="non-terminal residue" evidence="1">
    <location>
        <position position="68"/>
    </location>
</feature>